<sequence>MDGQRKRMVVTGREGQVVRSLLERGAPNGLFDVVALGRPELDLGEPDGIDAALGQARPDVIVSAAAYTAVDRAETEEARAHAVNAVAPGRIAAVAARLGVPVIHFSTDYVFDGEKPDPYFETDPVGPASAYGRTKLAGERAVAQATDNHVILRTAWVYSPFGRNFLKTMLLLAESRDRIDVVDDQVGNPTSALDIADGILAIAGNLLADDAARLRGTFHMTGSGSASWADFASEILAVSARCGGPAAAIGRIPSSAYPTPARRPSNSRLDCGKLHEAHGVRLGSWRHAAAQTVARLIGERP</sequence>
<dbReference type="PANTHER" id="PTHR10491:SF4">
    <property type="entry name" value="METHIONINE ADENOSYLTRANSFERASE 2 SUBUNIT BETA"/>
    <property type="match status" value="1"/>
</dbReference>
<evidence type="ECO:0000313" key="9">
    <source>
        <dbReference type="Proteomes" id="UP001156702"/>
    </source>
</evidence>
<gene>
    <name evidence="8" type="primary">rfbD</name>
    <name evidence="8" type="ORF">GCM10007923_00660</name>
</gene>
<dbReference type="SUPFAM" id="SSF51735">
    <property type="entry name" value="NAD(P)-binding Rossmann-fold domains"/>
    <property type="match status" value="1"/>
</dbReference>
<evidence type="ECO:0000256" key="5">
    <source>
        <dbReference type="ARBA" id="ARBA00048200"/>
    </source>
</evidence>
<evidence type="ECO:0000256" key="1">
    <source>
        <dbReference type="ARBA" id="ARBA00004781"/>
    </source>
</evidence>
<dbReference type="PANTHER" id="PTHR10491">
    <property type="entry name" value="DTDP-4-DEHYDRORHAMNOSE REDUCTASE"/>
    <property type="match status" value="1"/>
</dbReference>
<comment type="caution">
    <text evidence="8">The sequence shown here is derived from an EMBL/GenBank/DDBJ whole genome shotgun (WGS) entry which is preliminary data.</text>
</comment>
<evidence type="ECO:0000256" key="3">
    <source>
        <dbReference type="ARBA" id="ARBA00012929"/>
    </source>
</evidence>
<protein>
    <recommendedName>
        <fullName evidence="4 6">dTDP-4-dehydrorhamnose reductase</fullName>
        <ecNumber evidence="3 6">1.1.1.133</ecNumber>
    </recommendedName>
</protein>
<keyword evidence="6" id="KW-0521">NADP</keyword>
<comment type="pathway">
    <text evidence="1 6">Carbohydrate biosynthesis; dTDP-L-rhamnose biosynthesis.</text>
</comment>
<dbReference type="CDD" id="cd05254">
    <property type="entry name" value="dTDP_HR_like_SDR_e"/>
    <property type="match status" value="1"/>
</dbReference>
<dbReference type="Gene3D" id="3.90.25.10">
    <property type="entry name" value="UDP-galactose 4-epimerase, domain 1"/>
    <property type="match status" value="1"/>
</dbReference>
<comment type="function">
    <text evidence="6">Catalyzes the reduction of dTDP-6-deoxy-L-lyxo-4-hexulose to yield dTDP-L-rhamnose.</text>
</comment>
<comment type="cofactor">
    <cofactor evidence="6">
        <name>Mg(2+)</name>
        <dbReference type="ChEBI" id="CHEBI:18420"/>
    </cofactor>
    <text evidence="6">Binds 1 Mg(2+) ion per monomer.</text>
</comment>
<name>A0ABQ5ZE25_9HYPH</name>
<organism evidence="8 9">
    <name type="scientific">Shinella yambaruensis</name>
    <dbReference type="NCBI Taxonomy" id="415996"/>
    <lineage>
        <taxon>Bacteria</taxon>
        <taxon>Pseudomonadati</taxon>
        <taxon>Pseudomonadota</taxon>
        <taxon>Alphaproteobacteria</taxon>
        <taxon>Hyphomicrobiales</taxon>
        <taxon>Rhizobiaceae</taxon>
        <taxon>Shinella</taxon>
    </lineage>
</organism>
<accession>A0ABQ5ZE25</accession>
<proteinExistence type="inferred from homology"/>
<evidence type="ECO:0000256" key="6">
    <source>
        <dbReference type="RuleBase" id="RU364082"/>
    </source>
</evidence>
<keyword evidence="9" id="KW-1185">Reference proteome</keyword>
<dbReference type="EMBL" id="BSOP01000001">
    <property type="protein sequence ID" value="GLR48862.1"/>
    <property type="molecule type" value="Genomic_DNA"/>
</dbReference>
<dbReference type="Pfam" id="PF04321">
    <property type="entry name" value="RmlD_sub_bind"/>
    <property type="match status" value="1"/>
</dbReference>
<dbReference type="InterPro" id="IPR029903">
    <property type="entry name" value="RmlD-like-bd"/>
</dbReference>
<dbReference type="InterPro" id="IPR005913">
    <property type="entry name" value="dTDP_dehydrorham_reduct"/>
</dbReference>
<feature type="domain" description="RmlD-like substrate binding" evidence="7">
    <location>
        <begin position="7"/>
        <end position="295"/>
    </location>
</feature>
<reference evidence="9" key="1">
    <citation type="journal article" date="2019" name="Int. J. Syst. Evol. Microbiol.">
        <title>The Global Catalogue of Microorganisms (GCM) 10K type strain sequencing project: providing services to taxonomists for standard genome sequencing and annotation.</title>
        <authorList>
            <consortium name="The Broad Institute Genomics Platform"/>
            <consortium name="The Broad Institute Genome Sequencing Center for Infectious Disease"/>
            <person name="Wu L."/>
            <person name="Ma J."/>
        </authorList>
    </citation>
    <scope>NUCLEOTIDE SEQUENCE [LARGE SCALE GENOMIC DNA]</scope>
    <source>
        <strain evidence="9">NBRC 102122</strain>
    </source>
</reference>
<evidence type="ECO:0000256" key="4">
    <source>
        <dbReference type="ARBA" id="ARBA00017099"/>
    </source>
</evidence>
<keyword evidence="6" id="KW-0560">Oxidoreductase</keyword>
<dbReference type="Gene3D" id="3.40.50.720">
    <property type="entry name" value="NAD(P)-binding Rossmann-like Domain"/>
    <property type="match status" value="1"/>
</dbReference>
<dbReference type="InterPro" id="IPR036291">
    <property type="entry name" value="NAD(P)-bd_dom_sf"/>
</dbReference>
<evidence type="ECO:0000259" key="7">
    <source>
        <dbReference type="Pfam" id="PF04321"/>
    </source>
</evidence>
<dbReference type="RefSeq" id="WP_245081828.1">
    <property type="nucleotide sequence ID" value="NZ_BSOP01000001.1"/>
</dbReference>
<evidence type="ECO:0000313" key="8">
    <source>
        <dbReference type="EMBL" id="GLR48862.1"/>
    </source>
</evidence>
<comment type="similarity">
    <text evidence="2 6">Belongs to the dTDP-4-dehydrorhamnose reductase family.</text>
</comment>
<dbReference type="NCBIfam" id="TIGR01214">
    <property type="entry name" value="rmlD"/>
    <property type="match status" value="1"/>
</dbReference>
<dbReference type="EC" id="1.1.1.133" evidence="3 6"/>
<evidence type="ECO:0000256" key="2">
    <source>
        <dbReference type="ARBA" id="ARBA00010944"/>
    </source>
</evidence>
<dbReference type="Proteomes" id="UP001156702">
    <property type="component" value="Unassembled WGS sequence"/>
</dbReference>
<comment type="catalytic activity">
    <reaction evidence="5 6">
        <text>dTDP-beta-L-rhamnose + NADP(+) = dTDP-4-dehydro-beta-L-rhamnose + NADPH + H(+)</text>
        <dbReference type="Rhea" id="RHEA:21796"/>
        <dbReference type="ChEBI" id="CHEBI:15378"/>
        <dbReference type="ChEBI" id="CHEBI:57510"/>
        <dbReference type="ChEBI" id="CHEBI:57783"/>
        <dbReference type="ChEBI" id="CHEBI:58349"/>
        <dbReference type="ChEBI" id="CHEBI:62830"/>
        <dbReference type="EC" id="1.1.1.133"/>
    </reaction>
</comment>